<keyword evidence="6" id="KW-0811">Translocation</keyword>
<feature type="non-terminal residue" evidence="10">
    <location>
        <position position="1"/>
    </location>
</feature>
<dbReference type="SUPFAM" id="SSF117289">
    <property type="entry name" value="Nucleoporin domain"/>
    <property type="match status" value="1"/>
</dbReference>
<dbReference type="PANTHER" id="PTHR13405:SF11">
    <property type="entry name" value="NUCLEAR PORE COMPLEX PROTEIN NUP133"/>
    <property type="match status" value="1"/>
</dbReference>
<evidence type="ECO:0000256" key="6">
    <source>
        <dbReference type="ARBA" id="ARBA00023010"/>
    </source>
</evidence>
<dbReference type="EMBL" id="GBBI01004859">
    <property type="protein sequence ID" value="JAC13853.1"/>
    <property type="molecule type" value="mRNA"/>
</dbReference>
<dbReference type="Gene3D" id="2.130.10.10">
    <property type="entry name" value="YVTN repeat-like/Quinoprotein amine dehydrogenase"/>
    <property type="match status" value="1"/>
</dbReference>
<evidence type="ECO:0000256" key="5">
    <source>
        <dbReference type="ARBA" id="ARBA00022927"/>
    </source>
</evidence>
<dbReference type="GO" id="GO:0031080">
    <property type="term" value="C:nuclear pore outer ring"/>
    <property type="evidence" value="ECO:0007669"/>
    <property type="project" value="TreeGrafter"/>
</dbReference>
<keyword evidence="5" id="KW-0653">Protein transport</keyword>
<dbReference type="InterPro" id="IPR014908">
    <property type="entry name" value="Nucleoporin_Nup133/Nup155_N"/>
</dbReference>
<keyword evidence="7" id="KW-0539">Nucleus</keyword>
<evidence type="ECO:0000259" key="9">
    <source>
        <dbReference type="Pfam" id="PF08801"/>
    </source>
</evidence>
<dbReference type="AlphaFoldDB" id="A0A023EX87"/>
<evidence type="ECO:0000256" key="4">
    <source>
        <dbReference type="ARBA" id="ARBA00022816"/>
    </source>
</evidence>
<reference evidence="10" key="1">
    <citation type="journal article" date="2014" name="PLoS Negl. Trop. Dis.">
        <title>An updated insight into the Sialotranscriptome of Triatoma infestans: developmental stage and geographic variations.</title>
        <authorList>
            <person name="Schwarz A."/>
            <person name="Medrano-Mercado N."/>
            <person name="Schaub G.A."/>
            <person name="Struchiner C.J."/>
            <person name="Bargues M.D."/>
            <person name="Levy M.Z."/>
            <person name="Ribeiro J.M."/>
        </authorList>
    </citation>
    <scope>NUCLEOTIDE SEQUENCE</scope>
    <source>
        <strain evidence="10">Chile</strain>
        <tissue evidence="10">Salivary glands</tissue>
    </source>
</reference>
<evidence type="ECO:0000259" key="8">
    <source>
        <dbReference type="Pfam" id="PF03177"/>
    </source>
</evidence>
<dbReference type="GO" id="GO:0000972">
    <property type="term" value="P:transcription-dependent tethering of RNA polymerase II gene DNA at nuclear periphery"/>
    <property type="evidence" value="ECO:0007669"/>
    <property type="project" value="TreeGrafter"/>
</dbReference>
<evidence type="ECO:0000256" key="2">
    <source>
        <dbReference type="ARBA" id="ARBA00005569"/>
    </source>
</evidence>
<evidence type="ECO:0000256" key="3">
    <source>
        <dbReference type="ARBA" id="ARBA00022448"/>
    </source>
</evidence>
<accession>A0A023EX87</accession>
<sequence length="1074" mass="120914">LSATRRASTPKMKVARTRQSVLVTQQHLVEQFGPQMPVQVAESLASNQGRKRSSVKVSGEYGWGWYVCGRKLLVWHVVPTKETIAPTVISRELLLPSSDLAHTANHVVIFVQPDQKTASCVAVSPEGLVRYWQEVGQHSPWVDVNAHLGGEEVCAVEYTPPLGCVAVTTSGSLVVVTPILDRGLPTVTTSHLSAAHGGWLGGLGKRVSSIIFGMSTSGAVDNRVVKVVTRESGNDIWEVYLLAGLTLQLWLLSDKNRQLLYDISIEDLIRAAFPRKAVQNGDCELVVTDMRLTEGGLMVLVASSEPRHYVLMELSCLDQNPPTEALVMCILTNKDSATLEMGTSSPGCVASLRFLLLPATALIFNSKVIFAVPIAGKAMDGDRIDIPGGIVLGGDMYKNKPVFFSATYGFLSICPIDTACIDLLNSSNAETLATPSIISSREPPVSTKPDYVSTIKTAFILYIRKNIGQCKHVIEKAFPTEKNMKVDSPLSTTMVKVSLDIINDLPLKDPRWGEKSHTPSLSGVTSLRIETQLMEKLQAHDLFLKFVKDLNLANQLGKVTRQNAEVRTIHILTEHNEKIMATMALRSRQKDFEELIDSAITKAVMNMEFQLTPKLTSQDYFYRYVSIVDEGLRVMVENCENLAIEGLSISKYMKILLATNEIITEVAYAVIRKRERKGYYIDKSYLPWISAPGNKGLYDHLVLLTLLTYELIRDYHDQFADCSNMIMQLFLLSDVILYTQKDYPPHQKYYDLRASLIKYFITLKAYDLAKKLAYKYKDFKLLIEVVYKMKQPEKLYEYMRVFGDEGFCEEVFKWLIAAKRFSELLKLETPPGHEHKLGIFLRKYPRLNWLYLIREKDFASAANILTEQALNFNKSALIKQRMLSFGKLLSVVGDNLDSNLESKVNSQLECLDYQKNLPVSALAPFAADLKNVRAFTPYELIQIIISDENVEADEYHFKNALHLLKFFEEKIVADELRNKIWAAAILKDQWVDTNLNAPLEVLSNMIFFKLMELVVVTETNPRKCIPPIESLLVHEDLEQHSNNSVFTYLIQYAYEHFSESLGTSPKNSPRDVPA</sequence>
<feature type="domain" description="Nucleoporin Nup133/Nup155-like C-terminal" evidence="8">
    <location>
        <begin position="744"/>
        <end position="872"/>
    </location>
</feature>
<protein>
    <submittedName>
        <fullName evidence="10">Putative nuclear pore complex nup133 component sc</fullName>
    </submittedName>
</protein>
<dbReference type="Gene3D" id="1.25.40.700">
    <property type="match status" value="1"/>
</dbReference>
<dbReference type="InterPro" id="IPR037624">
    <property type="entry name" value="Nup133-like"/>
</dbReference>
<evidence type="ECO:0000313" key="10">
    <source>
        <dbReference type="EMBL" id="JAC13853.1"/>
    </source>
</evidence>
<name>A0A023EX87_TRIIF</name>
<comment type="subcellular location">
    <subcellularLocation>
        <location evidence="1">Nucleus envelope</location>
    </subcellularLocation>
</comment>
<feature type="domain" description="Nucleoporin Nup133/Nup155-like N-terminal" evidence="9">
    <location>
        <begin position="35"/>
        <end position="285"/>
    </location>
</feature>
<proteinExistence type="evidence at transcript level"/>
<evidence type="ECO:0000256" key="7">
    <source>
        <dbReference type="ARBA" id="ARBA00023242"/>
    </source>
</evidence>
<dbReference type="GO" id="GO:0017056">
    <property type="term" value="F:structural constituent of nuclear pore"/>
    <property type="evidence" value="ECO:0007669"/>
    <property type="project" value="InterPro"/>
</dbReference>
<dbReference type="PANTHER" id="PTHR13405">
    <property type="entry name" value="NUCLEAR PORE COMPLEX PROTEIN NUP133"/>
    <property type="match status" value="1"/>
</dbReference>
<dbReference type="Gene3D" id="1.20.58.1380">
    <property type="match status" value="1"/>
</dbReference>
<dbReference type="InterPro" id="IPR007187">
    <property type="entry name" value="Nucleoporin_Nup133/Nup155_C"/>
</dbReference>
<keyword evidence="4" id="KW-0509">mRNA transport</keyword>
<organism evidence="10">
    <name type="scientific">Triatoma infestans</name>
    <name type="common">Assassin bug</name>
    <dbReference type="NCBI Taxonomy" id="30076"/>
    <lineage>
        <taxon>Eukaryota</taxon>
        <taxon>Metazoa</taxon>
        <taxon>Ecdysozoa</taxon>
        <taxon>Arthropoda</taxon>
        <taxon>Hexapoda</taxon>
        <taxon>Insecta</taxon>
        <taxon>Pterygota</taxon>
        <taxon>Neoptera</taxon>
        <taxon>Paraneoptera</taxon>
        <taxon>Hemiptera</taxon>
        <taxon>Heteroptera</taxon>
        <taxon>Panheteroptera</taxon>
        <taxon>Cimicomorpha</taxon>
        <taxon>Reduviidae</taxon>
        <taxon>Triatominae</taxon>
        <taxon>Triatoma</taxon>
    </lineage>
</organism>
<dbReference type="Pfam" id="PF08801">
    <property type="entry name" value="Nucleoporin_N"/>
    <property type="match status" value="1"/>
</dbReference>
<dbReference type="GO" id="GO:0016973">
    <property type="term" value="P:poly(A)+ mRNA export from nucleus"/>
    <property type="evidence" value="ECO:0007669"/>
    <property type="project" value="TreeGrafter"/>
</dbReference>
<evidence type="ECO:0000256" key="1">
    <source>
        <dbReference type="ARBA" id="ARBA00004259"/>
    </source>
</evidence>
<keyword evidence="3" id="KW-0813">Transport</keyword>
<comment type="similarity">
    <text evidence="2">Belongs to the nucleoporin Nup133 family.</text>
</comment>
<dbReference type="InterPro" id="IPR015943">
    <property type="entry name" value="WD40/YVTN_repeat-like_dom_sf"/>
</dbReference>
<dbReference type="Pfam" id="PF03177">
    <property type="entry name" value="Nucleoporin_C"/>
    <property type="match status" value="1"/>
</dbReference>
<dbReference type="GO" id="GO:0006606">
    <property type="term" value="P:protein import into nucleus"/>
    <property type="evidence" value="ECO:0007669"/>
    <property type="project" value="TreeGrafter"/>
</dbReference>